<dbReference type="PANTHER" id="PTHR30348">
    <property type="entry name" value="UNCHARACTERIZED PROTEIN YECE"/>
    <property type="match status" value="1"/>
</dbReference>
<protein>
    <recommendedName>
        <fullName evidence="2">DUF72 domain-containing protein</fullName>
    </recommendedName>
</protein>
<sequence length="253" mass="30826">MAEILIWTSGWMYKHWDKKFYPPEVKNEHKLEFISNHYKTLEVNTSFYHFVKSDTFKKWHDESAPWFTFSVKASRYYTHIKRLKIDEELLNSMNLFFVSLKSLGDKLWAILFQLPESFPERLERLDIFLSSLQEILIKQDIKPDIAFEFRHQSWFKDETYDILKKYNIALVIANSSRYPYEVKTTADFSYMRFHWPENMFLWKYSESELQHWKDEIDKFSAGLKRIYIYFNNDLDANAVENSDYLIWLFKSDN</sequence>
<dbReference type="SUPFAM" id="SSF117396">
    <property type="entry name" value="TM1631-like"/>
    <property type="match status" value="1"/>
</dbReference>
<evidence type="ECO:0008006" key="2">
    <source>
        <dbReference type="Google" id="ProtNLM"/>
    </source>
</evidence>
<dbReference type="Gene3D" id="3.20.20.410">
    <property type="entry name" value="Protein of unknown function UPF0759"/>
    <property type="match status" value="1"/>
</dbReference>
<organism evidence="1">
    <name type="scientific">uncultured bacterium</name>
    <name type="common">gcode 4</name>
    <dbReference type="NCBI Taxonomy" id="1234023"/>
    <lineage>
        <taxon>Bacteria</taxon>
        <taxon>environmental samples</taxon>
    </lineage>
</organism>
<comment type="caution">
    <text evidence="1">The sequence shown here is derived from an EMBL/GenBank/DDBJ whole genome shotgun (WGS) entry which is preliminary data.</text>
</comment>
<name>K2FWM8_9BACT</name>
<reference evidence="1" key="1">
    <citation type="journal article" date="2012" name="Science">
        <title>Fermentation, hydrogen, and sulfur metabolism in multiple uncultivated bacterial phyla.</title>
        <authorList>
            <person name="Wrighton K.C."/>
            <person name="Thomas B.C."/>
            <person name="Sharon I."/>
            <person name="Miller C.S."/>
            <person name="Castelle C.J."/>
            <person name="VerBerkmoes N.C."/>
            <person name="Wilkins M.J."/>
            <person name="Hettich R.L."/>
            <person name="Lipton M.S."/>
            <person name="Williams K.H."/>
            <person name="Long P.E."/>
            <person name="Banfield J.F."/>
        </authorList>
    </citation>
    <scope>NUCLEOTIDE SEQUENCE [LARGE SCALE GENOMIC DNA]</scope>
</reference>
<dbReference type="InterPro" id="IPR036520">
    <property type="entry name" value="UPF0759_sf"/>
</dbReference>
<evidence type="ECO:0000313" key="1">
    <source>
        <dbReference type="EMBL" id="EKE27393.1"/>
    </source>
</evidence>
<dbReference type="InterPro" id="IPR002763">
    <property type="entry name" value="DUF72"/>
</dbReference>
<dbReference type="AlphaFoldDB" id="K2FWM8"/>
<dbReference type="EMBL" id="AMFJ01000487">
    <property type="protein sequence ID" value="EKE27393.1"/>
    <property type="molecule type" value="Genomic_DNA"/>
</dbReference>
<gene>
    <name evidence="1" type="ORF">ACD_3C00213G0002</name>
</gene>
<accession>K2FWM8</accession>
<dbReference type="PANTHER" id="PTHR30348:SF4">
    <property type="entry name" value="DUF72 DOMAIN-CONTAINING PROTEIN"/>
    <property type="match status" value="1"/>
</dbReference>
<dbReference type="Pfam" id="PF01904">
    <property type="entry name" value="DUF72"/>
    <property type="match status" value="1"/>
</dbReference>
<proteinExistence type="predicted"/>